<evidence type="ECO:0000313" key="2">
    <source>
        <dbReference type="EMBL" id="CAF1594388.1"/>
    </source>
</evidence>
<gene>
    <name evidence="2" type="ORF">OVA965_LOCUS41724</name>
    <name evidence="3" type="ORF">TMI583_LOCUS43444</name>
</gene>
<dbReference type="EMBL" id="CAJNOK010049011">
    <property type="protein sequence ID" value="CAF1594388.1"/>
    <property type="molecule type" value="Genomic_DNA"/>
</dbReference>
<protein>
    <submittedName>
        <fullName evidence="2">Uncharacterized protein</fullName>
    </submittedName>
</protein>
<feature type="compositionally biased region" description="Basic and acidic residues" evidence="1">
    <location>
        <begin position="177"/>
        <end position="204"/>
    </location>
</feature>
<dbReference type="Proteomes" id="UP000682733">
    <property type="component" value="Unassembled WGS sequence"/>
</dbReference>
<name>A0A8S2FZL3_9BILA</name>
<dbReference type="EMBL" id="CAJOBA010072548">
    <property type="protein sequence ID" value="CAF4399702.1"/>
    <property type="molecule type" value="Genomic_DNA"/>
</dbReference>
<feature type="compositionally biased region" description="Polar residues" evidence="1">
    <location>
        <begin position="149"/>
        <end position="174"/>
    </location>
</feature>
<dbReference type="AlphaFoldDB" id="A0A8S2FZL3"/>
<evidence type="ECO:0000256" key="1">
    <source>
        <dbReference type="SAM" id="MobiDB-lite"/>
    </source>
</evidence>
<evidence type="ECO:0000313" key="4">
    <source>
        <dbReference type="Proteomes" id="UP000677228"/>
    </source>
</evidence>
<dbReference type="Proteomes" id="UP000677228">
    <property type="component" value="Unassembled WGS sequence"/>
</dbReference>
<organism evidence="2 4">
    <name type="scientific">Didymodactylos carnosus</name>
    <dbReference type="NCBI Taxonomy" id="1234261"/>
    <lineage>
        <taxon>Eukaryota</taxon>
        <taxon>Metazoa</taxon>
        <taxon>Spiralia</taxon>
        <taxon>Gnathifera</taxon>
        <taxon>Rotifera</taxon>
        <taxon>Eurotatoria</taxon>
        <taxon>Bdelloidea</taxon>
        <taxon>Philodinida</taxon>
        <taxon>Philodinidae</taxon>
        <taxon>Didymodactylos</taxon>
    </lineage>
</organism>
<comment type="caution">
    <text evidence="2">The sequence shown here is derived from an EMBL/GenBank/DDBJ whole genome shotgun (WGS) entry which is preliminary data.</text>
</comment>
<accession>A0A8S2FZL3</accession>
<feature type="compositionally biased region" description="Low complexity" evidence="1">
    <location>
        <begin position="137"/>
        <end position="148"/>
    </location>
</feature>
<feature type="region of interest" description="Disordered" evidence="1">
    <location>
        <begin position="128"/>
        <end position="204"/>
    </location>
</feature>
<reference evidence="2" key="1">
    <citation type="submission" date="2021-02" db="EMBL/GenBank/DDBJ databases">
        <authorList>
            <person name="Nowell W R."/>
        </authorList>
    </citation>
    <scope>NUCLEOTIDE SEQUENCE</scope>
</reference>
<feature type="non-terminal residue" evidence="2">
    <location>
        <position position="1"/>
    </location>
</feature>
<proteinExistence type="predicted"/>
<sequence length="299" mass="34788">MSVTDCNVTVLDKHKEIFVKQHQTFIETSKIKTMQRKDDSVVFKQKTKGPLAFDRLMMTTDSLTMLTRLKERRRQEEKEHDNDVSLFSSDMTCVKIGKKQVTNKKCLSFDCDNVQTLKTRRCHMSDLSVDHSTPKDSNNSHSNELNSLKTSAKTITTKSQNKSANTESMRQENNLEIMKRKEFKREKHPQTRSMAEHEKNREKRKLDKKRYLLLQCGIKDVQKQRFQNEKAIYQLPKNLFLFQEHRNNVKNVSYNDRTNNAVNQDDTNQFVAVANINALSEDLNLKSGLLIGIESEAII</sequence>
<evidence type="ECO:0000313" key="3">
    <source>
        <dbReference type="EMBL" id="CAF4399702.1"/>
    </source>
</evidence>